<dbReference type="InterPro" id="IPR006555">
    <property type="entry name" value="ATP-dep_Helicase_C"/>
</dbReference>
<dbReference type="WBParaSite" id="maker-unitig_44486-snap-gene-0.2-mRNA-1">
    <property type="protein sequence ID" value="maker-unitig_44486-snap-gene-0.2-mRNA-1"/>
    <property type="gene ID" value="maker-unitig_44486-snap-gene-0.2"/>
</dbReference>
<dbReference type="SMART" id="SM00491">
    <property type="entry name" value="HELICc2"/>
    <property type="match status" value="1"/>
</dbReference>
<dbReference type="InterPro" id="IPR045028">
    <property type="entry name" value="DinG/Rad3-like"/>
</dbReference>
<dbReference type="Pfam" id="PF13307">
    <property type="entry name" value="Helicase_C_2"/>
    <property type="match status" value="1"/>
</dbReference>
<keyword evidence="3" id="KW-1185">Reference proteome</keyword>
<evidence type="ECO:0000256" key="1">
    <source>
        <dbReference type="SAM" id="MobiDB-lite"/>
    </source>
</evidence>
<dbReference type="GO" id="GO:0003678">
    <property type="term" value="F:DNA helicase activity"/>
    <property type="evidence" value="ECO:0007669"/>
    <property type="project" value="TreeGrafter"/>
</dbReference>
<feature type="domain" description="ATP-dependent helicase C-terminal" evidence="2">
    <location>
        <begin position="306"/>
        <end position="452"/>
    </location>
</feature>
<dbReference type="InterPro" id="IPR027417">
    <property type="entry name" value="P-loop_NTPase"/>
</dbReference>
<proteinExistence type="predicted"/>
<feature type="compositionally biased region" description="Basic residues" evidence="1">
    <location>
        <begin position="647"/>
        <end position="656"/>
    </location>
</feature>
<feature type="compositionally biased region" description="Low complexity" evidence="1">
    <location>
        <begin position="115"/>
        <end position="128"/>
    </location>
</feature>
<dbReference type="GO" id="GO:0090657">
    <property type="term" value="P:telomeric loop disassembly"/>
    <property type="evidence" value="ECO:0007669"/>
    <property type="project" value="TreeGrafter"/>
</dbReference>
<dbReference type="GO" id="GO:0070182">
    <property type="term" value="F:DNA polymerase binding"/>
    <property type="evidence" value="ECO:0007669"/>
    <property type="project" value="TreeGrafter"/>
</dbReference>
<dbReference type="GO" id="GO:0010569">
    <property type="term" value="P:regulation of double-strand break repair via homologous recombination"/>
    <property type="evidence" value="ECO:0007669"/>
    <property type="project" value="TreeGrafter"/>
</dbReference>
<evidence type="ECO:0000259" key="2">
    <source>
        <dbReference type="SMART" id="SM00491"/>
    </source>
</evidence>
<evidence type="ECO:0000313" key="4">
    <source>
        <dbReference type="WBParaSite" id="maker-unitig_44486-snap-gene-0.2-mRNA-1"/>
    </source>
</evidence>
<reference evidence="4" key="1">
    <citation type="submission" date="2016-11" db="UniProtKB">
        <authorList>
            <consortium name="WormBaseParasite"/>
        </authorList>
    </citation>
    <scope>IDENTIFICATION</scope>
</reference>
<dbReference type="PANTHER" id="PTHR11472">
    <property type="entry name" value="DNA REPAIR DEAD HELICASE RAD3/XP-D SUBFAMILY MEMBER"/>
    <property type="match status" value="1"/>
</dbReference>
<dbReference type="GO" id="GO:0003676">
    <property type="term" value="F:nucleic acid binding"/>
    <property type="evidence" value="ECO:0007669"/>
    <property type="project" value="InterPro"/>
</dbReference>
<dbReference type="GO" id="GO:0045910">
    <property type="term" value="P:negative regulation of DNA recombination"/>
    <property type="evidence" value="ECO:0007669"/>
    <property type="project" value="TreeGrafter"/>
</dbReference>
<accession>A0A1I8FQJ6</accession>
<name>A0A1I8FQJ6_9PLAT</name>
<feature type="region of interest" description="Disordered" evidence="1">
    <location>
        <begin position="647"/>
        <end position="688"/>
    </location>
</feature>
<sequence length="867" mass="93893">EQVCEDGASVELSSVDLAQCIFEIDAAVSGFNEEDHSGPAGEQPQLEDLSGAEAQESLDFTVSDLGDSAGPGFTKPGAYVLELLAQADITAPRVAHIEFIAGVFPQSSYCDPAVSSASGSSSSSSGSSTQRRRGLPSSSSGLAQCYKLHIREVSGGHYGRSGATSAPAATVGFDTDASAAASSGPAGSGKPYRLLSYWCFSPAKAMLDLAAHGVRSIILTSGTLYPMEALRQDLQLPFPIELSNPPRDRSGSDNHSCGGRAAPNSVRLSSGYENRDSLDYQRALGECVASLCGCVPHGLLVFFPSYSLMSRCLDAWRSSRLFDRISSRKPVGIRHGAFADYYKRVCDPQYAGAIFLAVCRGKVSEGLDFADHFRPAVVVTGLPYPMWTDPRVRLKQAWLDEQRLATGRGLTGKQWYKQQALPRSHYQAIRCAYSATETTTRAVLLCDERSASPPQESGASLPAWLQHSVTVAKTFESVPDRLREFFASNSRQISDRGWAENAPAGQATKQMQFDGQSARPRFEFGLLPQTHQLKAQAGAGPVYGSSVSPLIGGGRAGTVIEFLRTATEEMAQNSVQTPSDGRLLQGRGRRCRPFEARRLPDGVRRRVSSRRRCQARRRFQSAARCAAQILGDAANLRLRREILAVTIRRRRRRRQKPTPASPSNPFSKPSPPSPDLSAKANGADSGRPLAEYKSSAELTVCLAGWPRFSKPPLGVASAGWSRGEPAAVRQLLFGLGRLNPDAGQGPYEQCRERLAEAALMGWPRRSPPSREAARVSSNGPRCKLVVRRRSACAKLTQRDGEAIRQRQLRRRPKPMIASAAAWSLWPTAPPASRMRADAGQMDYIMFSHGVLAALRSRSLHGQAVGVM</sequence>
<protein>
    <submittedName>
        <fullName evidence="4">HELICc2 domain-containing protein</fullName>
    </submittedName>
</protein>
<dbReference type="GO" id="GO:1904430">
    <property type="term" value="P:negative regulation of t-circle formation"/>
    <property type="evidence" value="ECO:0007669"/>
    <property type="project" value="TreeGrafter"/>
</dbReference>
<dbReference type="GO" id="GO:0016818">
    <property type="term" value="F:hydrolase activity, acting on acid anhydrides, in phosphorus-containing anhydrides"/>
    <property type="evidence" value="ECO:0007669"/>
    <property type="project" value="InterPro"/>
</dbReference>
<organism evidence="3 4">
    <name type="scientific">Macrostomum lignano</name>
    <dbReference type="NCBI Taxonomy" id="282301"/>
    <lineage>
        <taxon>Eukaryota</taxon>
        <taxon>Metazoa</taxon>
        <taxon>Spiralia</taxon>
        <taxon>Lophotrochozoa</taxon>
        <taxon>Platyhelminthes</taxon>
        <taxon>Rhabditophora</taxon>
        <taxon>Macrostomorpha</taxon>
        <taxon>Macrostomida</taxon>
        <taxon>Macrostomidae</taxon>
        <taxon>Macrostomum</taxon>
    </lineage>
</organism>
<dbReference type="GO" id="GO:0005634">
    <property type="term" value="C:nucleus"/>
    <property type="evidence" value="ECO:0007669"/>
    <property type="project" value="TreeGrafter"/>
</dbReference>
<dbReference type="AlphaFoldDB" id="A0A1I8FQJ6"/>
<evidence type="ECO:0000313" key="3">
    <source>
        <dbReference type="Proteomes" id="UP000095280"/>
    </source>
</evidence>
<dbReference type="PANTHER" id="PTHR11472:SF34">
    <property type="entry name" value="REGULATOR OF TELOMERE ELONGATION HELICASE 1"/>
    <property type="match status" value="1"/>
</dbReference>
<feature type="region of interest" description="Disordered" evidence="1">
    <location>
        <begin position="115"/>
        <end position="140"/>
    </location>
</feature>
<feature type="region of interest" description="Disordered" evidence="1">
    <location>
        <begin position="241"/>
        <end position="268"/>
    </location>
</feature>
<dbReference type="Gene3D" id="3.40.50.300">
    <property type="entry name" value="P-loop containing nucleotide triphosphate hydrolases"/>
    <property type="match status" value="1"/>
</dbReference>
<dbReference type="GO" id="GO:0005524">
    <property type="term" value="F:ATP binding"/>
    <property type="evidence" value="ECO:0007669"/>
    <property type="project" value="InterPro"/>
</dbReference>
<dbReference type="Proteomes" id="UP000095280">
    <property type="component" value="Unplaced"/>
</dbReference>